<protein>
    <submittedName>
        <fullName evidence="2">Uncharacterized protein</fullName>
    </submittedName>
</protein>
<evidence type="ECO:0000256" key="1">
    <source>
        <dbReference type="SAM" id="MobiDB-lite"/>
    </source>
</evidence>
<keyword evidence="3" id="KW-1185">Reference proteome</keyword>
<evidence type="ECO:0000313" key="2">
    <source>
        <dbReference type="EMBL" id="KAJ1371959.1"/>
    </source>
</evidence>
<gene>
    <name evidence="2" type="ORF">KIN20_034007</name>
</gene>
<sequence>MDSRARQELEIAPQTLRATQPLRNKRLQINLVKKLSLIPNTFKAHNSSEVLFYDTTTGNGMLSTFESTKDDDKELVRRCTKPEQRTMTQRKQSIKE</sequence>
<evidence type="ECO:0000313" key="3">
    <source>
        <dbReference type="Proteomes" id="UP001196413"/>
    </source>
</evidence>
<feature type="region of interest" description="Disordered" evidence="1">
    <location>
        <begin position="73"/>
        <end position="96"/>
    </location>
</feature>
<dbReference type="Proteomes" id="UP001196413">
    <property type="component" value="Unassembled WGS sequence"/>
</dbReference>
<comment type="caution">
    <text evidence="2">The sequence shown here is derived from an EMBL/GenBank/DDBJ whole genome shotgun (WGS) entry which is preliminary data.</text>
</comment>
<name>A0AAD5WIQ3_PARTN</name>
<reference evidence="2" key="1">
    <citation type="submission" date="2021-06" db="EMBL/GenBank/DDBJ databases">
        <title>Parelaphostrongylus tenuis whole genome reference sequence.</title>
        <authorList>
            <person name="Garwood T.J."/>
            <person name="Larsen P.A."/>
            <person name="Fountain-Jones N.M."/>
            <person name="Garbe J.R."/>
            <person name="Macchietto M.G."/>
            <person name="Kania S.A."/>
            <person name="Gerhold R.W."/>
            <person name="Richards J.E."/>
            <person name="Wolf T.M."/>
        </authorList>
    </citation>
    <scope>NUCLEOTIDE SEQUENCE</scope>
    <source>
        <strain evidence="2">MNPRO001-30</strain>
        <tissue evidence="2">Meninges</tissue>
    </source>
</reference>
<dbReference type="EMBL" id="JAHQIW010007072">
    <property type="protein sequence ID" value="KAJ1371959.1"/>
    <property type="molecule type" value="Genomic_DNA"/>
</dbReference>
<organism evidence="2 3">
    <name type="scientific">Parelaphostrongylus tenuis</name>
    <name type="common">Meningeal worm</name>
    <dbReference type="NCBI Taxonomy" id="148309"/>
    <lineage>
        <taxon>Eukaryota</taxon>
        <taxon>Metazoa</taxon>
        <taxon>Ecdysozoa</taxon>
        <taxon>Nematoda</taxon>
        <taxon>Chromadorea</taxon>
        <taxon>Rhabditida</taxon>
        <taxon>Rhabditina</taxon>
        <taxon>Rhabditomorpha</taxon>
        <taxon>Strongyloidea</taxon>
        <taxon>Metastrongylidae</taxon>
        <taxon>Parelaphostrongylus</taxon>
    </lineage>
</organism>
<feature type="compositionally biased region" description="Basic and acidic residues" evidence="1">
    <location>
        <begin position="73"/>
        <end position="84"/>
    </location>
</feature>
<accession>A0AAD5WIQ3</accession>
<feature type="compositionally biased region" description="Polar residues" evidence="1">
    <location>
        <begin position="85"/>
        <end position="96"/>
    </location>
</feature>
<proteinExistence type="predicted"/>
<dbReference type="AlphaFoldDB" id="A0AAD5WIQ3"/>